<dbReference type="InterPro" id="IPR002033">
    <property type="entry name" value="TatC"/>
</dbReference>
<gene>
    <name evidence="7" type="primary">mttB</name>
</gene>
<feature type="transmembrane region" description="Helical" evidence="6">
    <location>
        <begin position="175"/>
        <end position="196"/>
    </location>
</feature>
<sequence>MSERSKVSVLKTDVLRNTGGSNPSPSEPWRRVWGELRGRAGGVLGGLALSAGMAYLQGEALLALYLGTLPAPLPPVLFLHPTEALRTHLSLALHLALLLHLPLLGYVALCFLRPSLYAEEAQRATRWVRWGLLAWASSFPLVGGVLWPLVGHLALHFQGEALHFQPRLAALQGAGARAQVVGLLLCFALPLGMAALHRAQVPPRGRLWLGAALGSALCCPPEMGLQALATLGVGGWLEVGLWGSRVSRRRAAKCDPP</sequence>
<keyword evidence="7" id="KW-0496">Mitochondrion</keyword>
<reference evidence="7" key="1">
    <citation type="journal article" date="2019" name="Genome Biol. Evol.">
        <title>Tracing the Evolution of the Plastome and Mitogenome in the Chloropicophyceae Uncovered Convergent tRNA Gene Losses and a Variant Plastid Genetic Code.</title>
        <authorList>
            <person name="Turmel M."/>
            <person name="Dos Santos A.L."/>
            <person name="Otis C."/>
            <person name="Sergerie R."/>
            <person name="Lemieux C."/>
        </authorList>
    </citation>
    <scope>NUCLEOTIDE SEQUENCE</scope>
</reference>
<feature type="region of interest" description="Disordered" evidence="5">
    <location>
        <begin position="1"/>
        <end position="28"/>
    </location>
</feature>
<organism evidence="7">
    <name type="scientific">Picocystis salinarum</name>
    <dbReference type="NCBI Taxonomy" id="88271"/>
    <lineage>
        <taxon>Eukaryota</taxon>
        <taxon>Viridiplantae</taxon>
        <taxon>Chlorophyta</taxon>
        <taxon>Picocystophyceae</taxon>
        <taxon>Picocystales</taxon>
        <taxon>Picocystaceae</taxon>
        <taxon>Picocystis</taxon>
    </lineage>
</organism>
<keyword evidence="3 6" id="KW-1133">Transmembrane helix</keyword>
<dbReference type="Pfam" id="PF00902">
    <property type="entry name" value="TatC"/>
    <property type="match status" value="1"/>
</dbReference>
<evidence type="ECO:0000256" key="3">
    <source>
        <dbReference type="ARBA" id="ARBA00022989"/>
    </source>
</evidence>
<geneLocation type="mitochondrion" evidence="7"/>
<dbReference type="EMBL" id="MK086000">
    <property type="protein sequence ID" value="QBX98522.1"/>
    <property type="molecule type" value="Genomic_DNA"/>
</dbReference>
<dbReference type="AlphaFoldDB" id="A0A4D6C4A2"/>
<evidence type="ECO:0000256" key="4">
    <source>
        <dbReference type="ARBA" id="ARBA00023136"/>
    </source>
</evidence>
<comment type="subcellular location">
    <subcellularLocation>
        <location evidence="1">Membrane</location>
        <topology evidence="1">Multi-pass membrane protein</topology>
    </subcellularLocation>
</comment>
<feature type="transmembrane region" description="Helical" evidence="6">
    <location>
        <begin position="87"/>
        <end position="112"/>
    </location>
</feature>
<keyword evidence="2 6" id="KW-0812">Transmembrane</keyword>
<evidence type="ECO:0000256" key="1">
    <source>
        <dbReference type="ARBA" id="ARBA00004141"/>
    </source>
</evidence>
<accession>A0A4D6C4A2</accession>
<protein>
    <submittedName>
        <fullName evidence="7">SecY-independent transporter protein</fullName>
    </submittedName>
</protein>
<dbReference type="RefSeq" id="YP_009646619.1">
    <property type="nucleotide sequence ID" value="NC_042491.1"/>
</dbReference>
<dbReference type="GO" id="GO:0016020">
    <property type="term" value="C:membrane"/>
    <property type="evidence" value="ECO:0007669"/>
    <property type="project" value="UniProtKB-SubCell"/>
</dbReference>
<evidence type="ECO:0000313" key="7">
    <source>
        <dbReference type="EMBL" id="QBX98522.1"/>
    </source>
</evidence>
<evidence type="ECO:0000256" key="6">
    <source>
        <dbReference type="SAM" id="Phobius"/>
    </source>
</evidence>
<feature type="transmembrane region" description="Helical" evidence="6">
    <location>
        <begin position="132"/>
        <end position="155"/>
    </location>
</feature>
<name>A0A4D6C4A2_9CHLO</name>
<evidence type="ECO:0000256" key="2">
    <source>
        <dbReference type="ARBA" id="ARBA00022692"/>
    </source>
</evidence>
<proteinExistence type="predicted"/>
<evidence type="ECO:0000256" key="5">
    <source>
        <dbReference type="SAM" id="MobiDB-lite"/>
    </source>
</evidence>
<dbReference type="GeneID" id="40351496"/>
<keyword evidence="4 6" id="KW-0472">Membrane</keyword>